<dbReference type="Proteomes" id="UP000016923">
    <property type="component" value="Unassembled WGS sequence"/>
</dbReference>
<dbReference type="eggNOG" id="ENOG502SH2S">
    <property type="taxonomic scope" value="Eukaryota"/>
</dbReference>
<feature type="compositionally biased region" description="Acidic residues" evidence="1">
    <location>
        <begin position="97"/>
        <end position="109"/>
    </location>
</feature>
<keyword evidence="3" id="KW-1185">Reference proteome</keyword>
<dbReference type="HOGENOM" id="CLU_051875_1_0_1"/>
<dbReference type="AlphaFoldDB" id="S3BRA4"/>
<protein>
    <submittedName>
        <fullName evidence="2">Uncharacterized protein</fullName>
    </submittedName>
</protein>
<name>S3BRA4_OPHP1</name>
<feature type="compositionally biased region" description="Basic residues" evidence="1">
    <location>
        <begin position="284"/>
        <end position="296"/>
    </location>
</feature>
<dbReference type="EMBL" id="KE148172">
    <property type="protein sequence ID" value="EPE02972.1"/>
    <property type="molecule type" value="Genomic_DNA"/>
</dbReference>
<evidence type="ECO:0000313" key="3">
    <source>
        <dbReference type="Proteomes" id="UP000016923"/>
    </source>
</evidence>
<feature type="region of interest" description="Disordered" evidence="1">
    <location>
        <begin position="57"/>
        <end position="120"/>
    </location>
</feature>
<feature type="region of interest" description="Disordered" evidence="1">
    <location>
        <begin position="1"/>
        <end position="40"/>
    </location>
</feature>
<feature type="compositionally biased region" description="Basic and acidic residues" evidence="1">
    <location>
        <begin position="297"/>
        <end position="323"/>
    </location>
</feature>
<dbReference type="Pfam" id="PF09428">
    <property type="entry name" value="DUF2011"/>
    <property type="match status" value="1"/>
</dbReference>
<gene>
    <name evidence="2" type="ORF">F503_08849</name>
</gene>
<dbReference type="STRING" id="1262450.S3BRA4"/>
<organism evidence="2 3">
    <name type="scientific">Ophiostoma piceae (strain UAMH 11346)</name>
    <name type="common">Sap stain fungus</name>
    <dbReference type="NCBI Taxonomy" id="1262450"/>
    <lineage>
        <taxon>Eukaryota</taxon>
        <taxon>Fungi</taxon>
        <taxon>Dikarya</taxon>
        <taxon>Ascomycota</taxon>
        <taxon>Pezizomycotina</taxon>
        <taxon>Sordariomycetes</taxon>
        <taxon>Sordariomycetidae</taxon>
        <taxon>Ophiostomatales</taxon>
        <taxon>Ophiostomataceae</taxon>
        <taxon>Ophiostoma</taxon>
    </lineage>
</organism>
<dbReference type="OMA" id="WRVIHLK"/>
<accession>S3BRA4</accession>
<dbReference type="InterPro" id="IPR018555">
    <property type="entry name" value="C630.06c-like"/>
</dbReference>
<proteinExistence type="predicted"/>
<feature type="region of interest" description="Disordered" evidence="1">
    <location>
        <begin position="278"/>
        <end position="362"/>
    </location>
</feature>
<dbReference type="OrthoDB" id="5425061at2759"/>
<feature type="compositionally biased region" description="Pro residues" evidence="1">
    <location>
        <begin position="73"/>
        <end position="85"/>
    </location>
</feature>
<dbReference type="VEuPathDB" id="FungiDB:F503_08849"/>
<evidence type="ECO:0000313" key="2">
    <source>
        <dbReference type="EMBL" id="EPE02972.1"/>
    </source>
</evidence>
<feature type="compositionally biased region" description="Basic residues" evidence="1">
    <location>
        <begin position="324"/>
        <end position="339"/>
    </location>
</feature>
<feature type="compositionally biased region" description="Polar residues" evidence="1">
    <location>
        <begin position="1"/>
        <end position="10"/>
    </location>
</feature>
<sequence>MASDPMSSTKAVRREDLFQNAATRDGNGVHSKDGRDEAAAAAAQAELDAYMKGMLGLQFDIPEPQPREKQEPLPAPKPASKPVPKPSAKKDDKSDVDMDSSDDDEETEPEATNGPAEPTATEFVFRLFSSSGKAAPIAAATAADSQDAAPQPAAPIVLLDDNADGTPIGAGAIMEPRPLGHYVVGELSDAARERYAEAAISGDDILAQASPAIRNTWGLEVPWRARTVLKASPAQLRALLANSLAPGKPAPANLPAALAAAINSLPAWAGGSPPQGLPAGLAGLRKRPGKKQRIILRQRDKARREKEAAEAAKAQSKEEQISEKKKRLNRLKKLRRREKAKSTKAGGSEAGGADSGDGAGDD</sequence>
<evidence type="ECO:0000256" key="1">
    <source>
        <dbReference type="SAM" id="MobiDB-lite"/>
    </source>
</evidence>
<reference evidence="2 3" key="1">
    <citation type="journal article" date="2013" name="BMC Genomics">
        <title>The genome and transcriptome of the pine saprophyte Ophiostoma piceae, and a comparison with the bark beetle-associated pine pathogen Grosmannia clavigera.</title>
        <authorList>
            <person name="Haridas S."/>
            <person name="Wang Y."/>
            <person name="Lim L."/>
            <person name="Massoumi Alamouti S."/>
            <person name="Jackman S."/>
            <person name="Docking R."/>
            <person name="Robertson G."/>
            <person name="Birol I."/>
            <person name="Bohlmann J."/>
            <person name="Breuil C."/>
        </authorList>
    </citation>
    <scope>NUCLEOTIDE SEQUENCE [LARGE SCALE GENOMIC DNA]</scope>
    <source>
        <strain evidence="2 3">UAMH 11346</strain>
    </source>
</reference>
<feature type="compositionally biased region" description="Gly residues" evidence="1">
    <location>
        <begin position="348"/>
        <end position="362"/>
    </location>
</feature>